<proteinExistence type="predicted"/>
<gene>
    <name evidence="2" type="ORF">KS419_16095</name>
</gene>
<evidence type="ECO:0000313" key="3">
    <source>
        <dbReference type="Proteomes" id="UP000784880"/>
    </source>
</evidence>
<dbReference type="EMBL" id="JAHQCS010000131">
    <property type="protein sequence ID" value="MBU9713253.1"/>
    <property type="molecule type" value="Genomic_DNA"/>
</dbReference>
<dbReference type="RefSeq" id="WP_217067414.1">
    <property type="nucleotide sequence ID" value="NZ_JAHQCS010000131.1"/>
</dbReference>
<dbReference type="Pfam" id="PF14256">
    <property type="entry name" value="YwiC"/>
    <property type="match status" value="1"/>
</dbReference>
<feature type="transmembrane region" description="Helical" evidence="1">
    <location>
        <begin position="217"/>
        <end position="237"/>
    </location>
</feature>
<dbReference type="InterPro" id="IPR025576">
    <property type="entry name" value="YwiC"/>
</dbReference>
<feature type="transmembrane region" description="Helical" evidence="1">
    <location>
        <begin position="30"/>
        <end position="49"/>
    </location>
</feature>
<dbReference type="Proteomes" id="UP000784880">
    <property type="component" value="Unassembled WGS sequence"/>
</dbReference>
<feature type="transmembrane region" description="Helical" evidence="1">
    <location>
        <begin position="61"/>
        <end position="79"/>
    </location>
</feature>
<reference evidence="2 3" key="1">
    <citation type="submission" date="2021-06" db="EMBL/GenBank/DDBJ databases">
        <title>Bacillus sp. RD4P76, an endophyte from a halophyte.</title>
        <authorList>
            <person name="Sun J.-Q."/>
        </authorList>
    </citation>
    <scope>NUCLEOTIDE SEQUENCE [LARGE SCALE GENOMIC DNA]</scope>
    <source>
        <strain evidence="2 3">CGMCC 1.15917</strain>
    </source>
</reference>
<feature type="transmembrane region" description="Helical" evidence="1">
    <location>
        <begin position="111"/>
        <end position="130"/>
    </location>
</feature>
<keyword evidence="1" id="KW-1133">Transmembrane helix</keyword>
<evidence type="ECO:0000313" key="2">
    <source>
        <dbReference type="EMBL" id="MBU9713253.1"/>
    </source>
</evidence>
<feature type="transmembrane region" description="Helical" evidence="1">
    <location>
        <begin position="85"/>
        <end position="104"/>
    </location>
</feature>
<protein>
    <submittedName>
        <fullName evidence="2">YwiC-like family protein</fullName>
    </submittedName>
</protein>
<sequence length="238" mass="27773">MKWYIPREHGAWAMLVVPYWIGAFESGVQWLHLVLFIGLFAIYFAQAPLLTYIRNRKYKDVWPSFFTYLAIGCLFTIPILFLHPIILIICLLIFPLFMVNLFFAKIKRERLFINDFVAIAALSSLLFLSYSLTGSSIDETSIQLWMLCILFFTASVFHVKSLIREKGNRLFHRTSFIYHLIIVLVATLIHWYGAAIVFLLTFLKTVFVPKKYVQKPIQIGTIEIVNSTVFFIIIVLFR</sequence>
<accession>A0ABS6JI88</accession>
<organism evidence="2 3">
    <name type="scientific">Evansella tamaricis</name>
    <dbReference type="NCBI Taxonomy" id="2069301"/>
    <lineage>
        <taxon>Bacteria</taxon>
        <taxon>Bacillati</taxon>
        <taxon>Bacillota</taxon>
        <taxon>Bacilli</taxon>
        <taxon>Bacillales</taxon>
        <taxon>Bacillaceae</taxon>
        <taxon>Evansella</taxon>
    </lineage>
</organism>
<feature type="transmembrane region" description="Helical" evidence="1">
    <location>
        <begin position="175"/>
        <end position="202"/>
    </location>
</feature>
<feature type="transmembrane region" description="Helical" evidence="1">
    <location>
        <begin position="142"/>
        <end position="163"/>
    </location>
</feature>
<keyword evidence="3" id="KW-1185">Reference proteome</keyword>
<comment type="caution">
    <text evidence="2">The sequence shown here is derived from an EMBL/GenBank/DDBJ whole genome shotgun (WGS) entry which is preliminary data.</text>
</comment>
<keyword evidence="1" id="KW-0812">Transmembrane</keyword>
<evidence type="ECO:0000256" key="1">
    <source>
        <dbReference type="SAM" id="Phobius"/>
    </source>
</evidence>
<keyword evidence="1" id="KW-0472">Membrane</keyword>
<name>A0ABS6JI88_9BACI</name>